<dbReference type="SMART" id="SM00255">
    <property type="entry name" value="TIR"/>
    <property type="match status" value="1"/>
</dbReference>
<organism evidence="14">
    <name type="scientific">Panstrongylus lignarius</name>
    <dbReference type="NCBI Taxonomy" id="156445"/>
    <lineage>
        <taxon>Eukaryota</taxon>
        <taxon>Metazoa</taxon>
        <taxon>Ecdysozoa</taxon>
        <taxon>Arthropoda</taxon>
        <taxon>Hexapoda</taxon>
        <taxon>Insecta</taxon>
        <taxon>Pterygota</taxon>
        <taxon>Neoptera</taxon>
        <taxon>Paraneoptera</taxon>
        <taxon>Hemiptera</taxon>
        <taxon>Heteroptera</taxon>
        <taxon>Panheteroptera</taxon>
        <taxon>Cimicomorpha</taxon>
        <taxon>Reduviidae</taxon>
        <taxon>Triatominae</taxon>
        <taxon>Panstrongylus</taxon>
    </lineage>
</organism>
<comment type="similarity">
    <text evidence="2">Belongs to the Toll-like receptor family.</text>
</comment>
<feature type="chain" id="PRO_5012036271" description="TIR domain-containing protein" evidence="12">
    <location>
        <begin position="19"/>
        <end position="1040"/>
    </location>
</feature>
<dbReference type="PANTHER" id="PTHR24365">
    <property type="entry name" value="TOLL-LIKE RECEPTOR"/>
    <property type="match status" value="1"/>
</dbReference>
<keyword evidence="9" id="KW-0675">Receptor</keyword>
<evidence type="ECO:0000256" key="11">
    <source>
        <dbReference type="SAM" id="Phobius"/>
    </source>
</evidence>
<keyword evidence="3" id="KW-0433">Leucine-rich repeat</keyword>
<evidence type="ECO:0000256" key="9">
    <source>
        <dbReference type="ARBA" id="ARBA00023170"/>
    </source>
</evidence>
<feature type="domain" description="TIR" evidence="13">
    <location>
        <begin position="847"/>
        <end position="983"/>
    </location>
</feature>
<evidence type="ECO:0000256" key="1">
    <source>
        <dbReference type="ARBA" id="ARBA00004479"/>
    </source>
</evidence>
<dbReference type="InterPro" id="IPR003591">
    <property type="entry name" value="Leu-rich_rpt_typical-subtyp"/>
</dbReference>
<dbReference type="FunFam" id="3.80.10.10:FF:001164">
    <property type="entry name" value="GH01279p"/>
    <property type="match status" value="2"/>
</dbReference>
<evidence type="ECO:0000256" key="5">
    <source>
        <dbReference type="ARBA" id="ARBA00022729"/>
    </source>
</evidence>
<dbReference type="SMART" id="SM00082">
    <property type="entry name" value="LRRCT"/>
    <property type="match status" value="2"/>
</dbReference>
<dbReference type="EMBL" id="GFTR01008481">
    <property type="protein sequence ID" value="JAW07945.1"/>
    <property type="molecule type" value="Transcribed_RNA"/>
</dbReference>
<dbReference type="SUPFAM" id="SSF52200">
    <property type="entry name" value="Toll/Interleukin receptor TIR domain"/>
    <property type="match status" value="1"/>
</dbReference>
<dbReference type="Gene3D" id="3.80.10.10">
    <property type="entry name" value="Ribonuclease Inhibitor"/>
    <property type="match status" value="3"/>
</dbReference>
<dbReference type="Gene3D" id="3.40.50.10140">
    <property type="entry name" value="Toll/interleukin-1 receptor homology (TIR) domain"/>
    <property type="match status" value="1"/>
</dbReference>
<dbReference type="PROSITE" id="PS51450">
    <property type="entry name" value="LRR"/>
    <property type="match status" value="7"/>
</dbReference>
<dbReference type="GO" id="GO:0007165">
    <property type="term" value="P:signal transduction"/>
    <property type="evidence" value="ECO:0007669"/>
    <property type="project" value="InterPro"/>
</dbReference>
<dbReference type="InterPro" id="IPR001611">
    <property type="entry name" value="Leu-rich_rpt"/>
</dbReference>
<dbReference type="PANTHER" id="PTHR24365:SF541">
    <property type="entry name" value="PROTEIN TOLL-RELATED"/>
    <property type="match status" value="1"/>
</dbReference>
<evidence type="ECO:0000259" key="13">
    <source>
        <dbReference type="PROSITE" id="PS50104"/>
    </source>
</evidence>
<dbReference type="Pfam" id="PF13855">
    <property type="entry name" value="LRR_8"/>
    <property type="match status" value="3"/>
</dbReference>
<evidence type="ECO:0000256" key="10">
    <source>
        <dbReference type="ARBA" id="ARBA00023180"/>
    </source>
</evidence>
<comment type="subcellular location">
    <subcellularLocation>
        <location evidence="1">Membrane</location>
        <topology evidence="1">Single-pass type I membrane protein</topology>
    </subcellularLocation>
</comment>
<evidence type="ECO:0000256" key="6">
    <source>
        <dbReference type="ARBA" id="ARBA00022737"/>
    </source>
</evidence>
<evidence type="ECO:0000256" key="4">
    <source>
        <dbReference type="ARBA" id="ARBA00022692"/>
    </source>
</evidence>
<keyword evidence="6" id="KW-0677">Repeat</keyword>
<dbReference type="InterPro" id="IPR032675">
    <property type="entry name" value="LRR_dom_sf"/>
</dbReference>
<evidence type="ECO:0000313" key="14">
    <source>
        <dbReference type="EMBL" id="JAW07945.1"/>
    </source>
</evidence>
<keyword evidence="4 11" id="KW-0812">Transmembrane</keyword>
<dbReference type="PROSITE" id="PS50104">
    <property type="entry name" value="TIR"/>
    <property type="match status" value="1"/>
</dbReference>
<evidence type="ECO:0000256" key="2">
    <source>
        <dbReference type="ARBA" id="ARBA00009634"/>
    </source>
</evidence>
<accession>A0A224X644</accession>
<keyword evidence="10" id="KW-0325">Glycoprotein</keyword>
<dbReference type="SUPFAM" id="SSF52047">
    <property type="entry name" value="RNI-like"/>
    <property type="match status" value="1"/>
</dbReference>
<sequence length="1040" mass="117940">MKWLILVLISILPNELLAEFNCQYSENCTCSNGIRGDYELMCPKGLESPKLIAQIFPEKSVQIQCSETNRWEVLNSLYGIEIGPVFSFVLRYCPLPTISFKELLNNLKIPTIKALGVLTRGNLSSSGLTRKHLEGLKDITKLNLNTNSLRELPEDLFHDTTSITWLDLKNNHITLPKNIFRYIPKLEVLELGSNNLSYLEPGIFKNLAKLRLLNLWGNRLRNLSRSLFSDIPNLENLDINSNGLTNLPPDIFADIIKLKIINLSANNFTSLPQGLFLSNPNLESVLINNNRVDLASLPAGFLANLTKILKVSIQNCKLINLAEDFIAGSTSLINLTLEKNLLVTLSKDFFKDNHKLENINLSNNKLNFLPDGLFQSTSQLKILNLANNALTSLTEKIFDTLSNLEVLNLSFNEIMHISSRTFVRANNLKTINLSNNKIKDLQLHYPGFDSPPHSILKDTSATLEALYLSHNNISEIYQDWLMSMTHLQILDLSYNNLPNLSYAALTSVVASKLTMDLSYNDINQIDFDIAEELAKNKFELNQTMNEFDIGVRVVLKGNPLICDCRTYDLVHYFRNQLAPQVRSVVRFDGSELNCAGENNMKGMLVSTIDPELLTCEEDEQCPYNCSCYYRPYDNALIVDCFERGFESLPSYMPSNINRTKHYDHIELDLSHNRLEVIPSVLGPNYDMVTKINLSYNNIRKLSLASFSKNLTDINLDNNNMTIMDSASINLLKNLTSLENLTLTNNPWDCGCEAKSFITFISKILKQVTNYNNLTCKTGEPLITKVNNVCPTASEYIGIISIVLGVSGLLIGVIVTAYYRYQREIKVWLYAHRMCLWFVTEEELDKDKQYDAFVSYSSQDENFVVDKLVPGLENGPTKYKLCLHYRDWIVGDFIPNQIARSVEDSRRTIVVLSPNFLESVWGRMEFRAAHSQALSEGRARVIVILYGDIGPTENLDPELKAYLSMNTYVKWGDPWFWDKLRYALPHPTELSKGIPLISHPKRTSHNEKLINVTDSIINTSLTTPPADSKIVDNIIIDTKPI</sequence>
<protein>
    <recommendedName>
        <fullName evidence="13">TIR domain-containing protein</fullName>
    </recommendedName>
</protein>
<proteinExistence type="inferred from homology"/>
<feature type="transmembrane region" description="Helical" evidence="11">
    <location>
        <begin position="795"/>
        <end position="818"/>
    </location>
</feature>
<dbReference type="InterPro" id="IPR000157">
    <property type="entry name" value="TIR_dom"/>
</dbReference>
<keyword evidence="7 11" id="KW-1133">Transmembrane helix</keyword>
<dbReference type="SUPFAM" id="SSF52058">
    <property type="entry name" value="L domain-like"/>
    <property type="match status" value="1"/>
</dbReference>
<dbReference type="SMART" id="SM00369">
    <property type="entry name" value="LRR_TYP"/>
    <property type="match status" value="11"/>
</dbReference>
<keyword evidence="5 12" id="KW-0732">Signal</keyword>
<dbReference type="FunFam" id="3.40.50.10140:FF:000020">
    <property type="entry name" value="Blast:Protein toll"/>
    <property type="match status" value="1"/>
</dbReference>
<keyword evidence="8 11" id="KW-0472">Membrane</keyword>
<feature type="signal peptide" evidence="12">
    <location>
        <begin position="1"/>
        <end position="18"/>
    </location>
</feature>
<dbReference type="PRINTS" id="PR01537">
    <property type="entry name" value="INTRLKN1R1F"/>
</dbReference>
<dbReference type="GO" id="GO:0038023">
    <property type="term" value="F:signaling receptor activity"/>
    <property type="evidence" value="ECO:0007669"/>
    <property type="project" value="TreeGrafter"/>
</dbReference>
<dbReference type="Pfam" id="PF13676">
    <property type="entry name" value="TIR_2"/>
    <property type="match status" value="1"/>
</dbReference>
<evidence type="ECO:0000256" key="8">
    <source>
        <dbReference type="ARBA" id="ARBA00023136"/>
    </source>
</evidence>
<name>A0A224X644_9HEMI</name>
<reference evidence="14" key="1">
    <citation type="journal article" date="2018" name="PLoS Negl. Trop. Dis.">
        <title>An insight into the salivary gland and fat body transcriptome of Panstrongylus lignarius (Hemiptera: Heteroptera), the main vector of Chagas disease in Peru.</title>
        <authorList>
            <person name="Nevoa J.C."/>
            <person name="Mendes M.T."/>
            <person name="da Silva M.V."/>
            <person name="Soares S.C."/>
            <person name="Oliveira C.J.F."/>
            <person name="Ribeiro J.M.C."/>
        </authorList>
    </citation>
    <scope>NUCLEOTIDE SEQUENCE</scope>
</reference>
<evidence type="ECO:0000256" key="7">
    <source>
        <dbReference type="ARBA" id="ARBA00022989"/>
    </source>
</evidence>
<evidence type="ECO:0000256" key="12">
    <source>
        <dbReference type="SAM" id="SignalP"/>
    </source>
</evidence>
<dbReference type="InterPro" id="IPR000483">
    <property type="entry name" value="Cys-rich_flank_reg_C"/>
</dbReference>
<dbReference type="GO" id="GO:0005886">
    <property type="term" value="C:plasma membrane"/>
    <property type="evidence" value="ECO:0007669"/>
    <property type="project" value="TreeGrafter"/>
</dbReference>
<dbReference type="SMART" id="SM00364">
    <property type="entry name" value="LRR_BAC"/>
    <property type="match status" value="7"/>
</dbReference>
<dbReference type="InterPro" id="IPR035897">
    <property type="entry name" value="Toll_tir_struct_dom_sf"/>
</dbReference>
<evidence type="ECO:0000256" key="3">
    <source>
        <dbReference type="ARBA" id="ARBA00022614"/>
    </source>
</evidence>
<dbReference type="AlphaFoldDB" id="A0A224X644"/>